<dbReference type="Proteomes" id="UP000286773">
    <property type="component" value="Unassembled WGS sequence"/>
</dbReference>
<dbReference type="InterPro" id="IPR022038">
    <property type="entry name" value="Ig-like_bact"/>
</dbReference>
<dbReference type="InterPro" id="IPR013783">
    <property type="entry name" value="Ig-like_fold"/>
</dbReference>
<sequence length="611" mass="67522">MLNQGDNEKRQYSFGLFVRWATVGMLLCAPLSPVYANDGSQTTDIITDELTSDISSEEEQDTAPEEAENETGAEPATVASDETANEPNEKPASFESEVDSMLLEEKPSDEQVPLLGRTISSDVMLLEAHEHAERLGRLLEFMKEGTIQTAAGYGGIKALWTRNLNNCVIDPQILGNFEGDSVRFDVTFPDNIAYFEEGKSVPFTEEDTGKSTWITEGMQYALYSPEMTNDVYAVNHAGDIQVHIFASEAASYIEFVRLEDKQTGTFDTSFELRGIKSQLNVEEGSLRESSAQNAAKEHDFSGKFYTTTDMVYDFESWIKQDLTNISVQDIVIPTAAHGGSWSPEAAFIAATDSIGQQLTIDQLEITGDVDVSMPGIYPVSYQYGQTEQIAAVRVDGTWLEQLQDKVVVYRHAALDLNQALRITNSEGEEVPFDAARHVANSTLEFDEDGFIVSEPGEYEVTCRVSLPWQGSDGDRLVTVPVTVMANTLELEVPSTVDFGSYILGTPNSRLFWHSAEDISVDDTRQDSSGWQLTAKVVDSRHEDFPSVVCFNNQPLTETVVVGESRVSGKTIVSQNWGEGQGVMIDYTYAETVRTDTATIEWTLHASGEIQE</sequence>
<comment type="caution">
    <text evidence="4">The sequence shown here is derived from an EMBL/GenBank/DDBJ whole genome shotgun (WGS) entry which is preliminary data.</text>
</comment>
<feature type="signal peptide" evidence="2">
    <location>
        <begin position="1"/>
        <end position="36"/>
    </location>
</feature>
<dbReference type="AlphaFoldDB" id="A0A430B2U7"/>
<dbReference type="EMBL" id="NGKC01000001">
    <property type="protein sequence ID" value="RSU14643.1"/>
    <property type="molecule type" value="Genomic_DNA"/>
</dbReference>
<keyword evidence="2" id="KW-0732">Signal</keyword>
<gene>
    <name evidence="4" type="ORF">CBF27_01270</name>
</gene>
<reference evidence="4 5" key="1">
    <citation type="submission" date="2017-05" db="EMBL/GenBank/DDBJ databases">
        <title>Vagococcus spp. assemblies.</title>
        <authorList>
            <person name="Gulvik C.A."/>
        </authorList>
    </citation>
    <scope>NUCLEOTIDE SEQUENCE [LARGE SCALE GENOMIC DNA]</scope>
    <source>
        <strain evidence="4 5">LMG 24798</strain>
    </source>
</reference>
<feature type="chain" id="PRO_5038335848" description="Ig-like domain-containing protein" evidence="2">
    <location>
        <begin position="37"/>
        <end position="611"/>
    </location>
</feature>
<dbReference type="Gene3D" id="2.60.40.10">
    <property type="entry name" value="Immunoglobulins"/>
    <property type="match status" value="1"/>
</dbReference>
<name>A0A430B2U7_9ENTE</name>
<keyword evidence="5" id="KW-1185">Reference proteome</keyword>
<feature type="region of interest" description="Disordered" evidence="1">
    <location>
        <begin position="53"/>
        <end position="98"/>
    </location>
</feature>
<feature type="compositionally biased region" description="Acidic residues" evidence="1">
    <location>
        <begin position="53"/>
        <end position="71"/>
    </location>
</feature>
<protein>
    <recommendedName>
        <fullName evidence="3">Ig-like domain-containing protein</fullName>
    </recommendedName>
</protein>
<evidence type="ECO:0000256" key="2">
    <source>
        <dbReference type="SAM" id="SignalP"/>
    </source>
</evidence>
<evidence type="ECO:0000313" key="4">
    <source>
        <dbReference type="EMBL" id="RSU14643.1"/>
    </source>
</evidence>
<feature type="domain" description="Ig-like" evidence="3">
    <location>
        <begin position="336"/>
        <end position="394"/>
    </location>
</feature>
<evidence type="ECO:0000256" key="1">
    <source>
        <dbReference type="SAM" id="MobiDB-lite"/>
    </source>
</evidence>
<organism evidence="4 5">
    <name type="scientific">Vagococcus acidifermentans</name>
    <dbReference type="NCBI Taxonomy" id="564710"/>
    <lineage>
        <taxon>Bacteria</taxon>
        <taxon>Bacillati</taxon>
        <taxon>Bacillota</taxon>
        <taxon>Bacilli</taxon>
        <taxon>Lactobacillales</taxon>
        <taxon>Enterococcaceae</taxon>
        <taxon>Vagococcus</taxon>
    </lineage>
</organism>
<dbReference type="Pfam" id="PF07523">
    <property type="entry name" value="Big_3"/>
    <property type="match status" value="1"/>
</dbReference>
<proteinExistence type="predicted"/>
<evidence type="ECO:0000313" key="5">
    <source>
        <dbReference type="Proteomes" id="UP000286773"/>
    </source>
</evidence>
<accession>A0A430B2U7</accession>
<evidence type="ECO:0000259" key="3">
    <source>
        <dbReference type="Pfam" id="PF07523"/>
    </source>
</evidence>